<feature type="compositionally biased region" description="Basic and acidic residues" evidence="7">
    <location>
        <begin position="71"/>
        <end position="89"/>
    </location>
</feature>
<evidence type="ECO:0000256" key="4">
    <source>
        <dbReference type="ARBA" id="ARBA00022679"/>
    </source>
</evidence>
<comment type="similarity">
    <text evidence="2">Belongs to the DNA polymerase type-B-like family.</text>
</comment>
<organism evidence="10 11">
    <name type="scientific">Schizosaccharomyces osmophilus</name>
    <dbReference type="NCBI Taxonomy" id="2545709"/>
    <lineage>
        <taxon>Eukaryota</taxon>
        <taxon>Fungi</taxon>
        <taxon>Dikarya</taxon>
        <taxon>Ascomycota</taxon>
        <taxon>Taphrinomycotina</taxon>
        <taxon>Schizosaccharomycetes</taxon>
        <taxon>Schizosaccharomycetales</taxon>
        <taxon>Schizosaccharomycetaceae</taxon>
        <taxon>Schizosaccharomyces</taxon>
    </lineage>
</organism>
<evidence type="ECO:0000256" key="2">
    <source>
        <dbReference type="ARBA" id="ARBA00008593"/>
    </source>
</evidence>
<accession>A0AAF0AX81</accession>
<dbReference type="AlphaFoldDB" id="A0AAF0AX81"/>
<dbReference type="InterPro" id="IPR045862">
    <property type="entry name" value="Trf4-like"/>
</dbReference>
<dbReference type="GO" id="GO:0005730">
    <property type="term" value="C:nucleolus"/>
    <property type="evidence" value="ECO:0007669"/>
    <property type="project" value="TreeGrafter"/>
</dbReference>
<dbReference type="Pfam" id="PF22600">
    <property type="entry name" value="MTPAP-like_central"/>
    <property type="match status" value="1"/>
</dbReference>
<protein>
    <recommendedName>
        <fullName evidence="3">polynucleotide adenylyltransferase</fullName>
        <ecNumber evidence="3">2.7.7.19</ecNumber>
    </recommendedName>
</protein>
<evidence type="ECO:0000313" key="11">
    <source>
        <dbReference type="Proteomes" id="UP001212411"/>
    </source>
</evidence>
<feature type="compositionally biased region" description="Basic residues" evidence="7">
    <location>
        <begin position="31"/>
        <end position="42"/>
    </location>
</feature>
<dbReference type="InterPro" id="IPR002058">
    <property type="entry name" value="PAP_assoc"/>
</dbReference>
<evidence type="ECO:0000313" key="10">
    <source>
        <dbReference type="EMBL" id="WBW73850.1"/>
    </source>
</evidence>
<keyword evidence="11" id="KW-1185">Reference proteome</keyword>
<dbReference type="GeneID" id="80876905"/>
<dbReference type="Pfam" id="PF03828">
    <property type="entry name" value="PAP_assoc"/>
    <property type="match status" value="1"/>
</dbReference>
<evidence type="ECO:0000256" key="3">
    <source>
        <dbReference type="ARBA" id="ARBA00012388"/>
    </source>
</evidence>
<evidence type="ECO:0000256" key="1">
    <source>
        <dbReference type="ARBA" id="ARBA00001936"/>
    </source>
</evidence>
<dbReference type="GO" id="GO:0031499">
    <property type="term" value="C:TRAMP complex"/>
    <property type="evidence" value="ECO:0007669"/>
    <property type="project" value="TreeGrafter"/>
</dbReference>
<dbReference type="Proteomes" id="UP001212411">
    <property type="component" value="Chromosome 2"/>
</dbReference>
<feature type="compositionally biased region" description="Acidic residues" evidence="7">
    <location>
        <begin position="590"/>
        <end position="604"/>
    </location>
</feature>
<dbReference type="GO" id="GO:0003729">
    <property type="term" value="F:mRNA binding"/>
    <property type="evidence" value="ECO:0007669"/>
    <property type="project" value="TreeGrafter"/>
</dbReference>
<dbReference type="PANTHER" id="PTHR23092:SF15">
    <property type="entry name" value="INACTIVE NON-CANONICAL POLY(A) RNA POLYMERASE PROTEIN TRF4-2-RELATED"/>
    <property type="match status" value="1"/>
</dbReference>
<proteinExistence type="inferred from homology"/>
<feature type="compositionally biased region" description="Basic and acidic residues" evidence="7">
    <location>
        <begin position="43"/>
        <end position="53"/>
    </location>
</feature>
<feature type="domain" description="PAP-associated" evidence="8">
    <location>
        <begin position="427"/>
        <end position="485"/>
    </location>
</feature>
<evidence type="ECO:0000256" key="7">
    <source>
        <dbReference type="SAM" id="MobiDB-lite"/>
    </source>
</evidence>
<reference evidence="10 11" key="1">
    <citation type="journal article" date="2023" name="G3 (Bethesda)">
        <title>A high-quality reference genome for the fission yeast Schizosaccharomyces osmophilus.</title>
        <authorList>
            <person name="Jia G.S."/>
            <person name="Zhang W.C."/>
            <person name="Liang Y."/>
            <person name="Liu X.H."/>
            <person name="Rhind N."/>
            <person name="Pidoux A."/>
            <person name="Brysch-Herzberg M."/>
            <person name="Du L.L."/>
        </authorList>
    </citation>
    <scope>NUCLEOTIDE SEQUENCE [LARGE SCALE GENOMIC DNA]</scope>
    <source>
        <strain evidence="10 11">CBS 15793</strain>
    </source>
</reference>
<dbReference type="PANTHER" id="PTHR23092">
    <property type="entry name" value="POLY(A) RNA POLYMERASE"/>
    <property type="match status" value="1"/>
</dbReference>
<dbReference type="SUPFAM" id="SSF81631">
    <property type="entry name" value="PAP/OAS1 substrate-binding domain"/>
    <property type="match status" value="1"/>
</dbReference>
<feature type="region of interest" description="Disordered" evidence="7">
    <location>
        <begin position="590"/>
        <end position="676"/>
    </location>
</feature>
<dbReference type="GO" id="GO:0043634">
    <property type="term" value="P:polyadenylation-dependent ncRNA catabolic process"/>
    <property type="evidence" value="ECO:0007669"/>
    <property type="project" value="TreeGrafter"/>
</dbReference>
<dbReference type="GO" id="GO:1990817">
    <property type="term" value="F:poly(A) RNA polymerase activity"/>
    <property type="evidence" value="ECO:0007669"/>
    <property type="project" value="UniProtKB-EC"/>
</dbReference>
<name>A0AAF0AX81_9SCHI</name>
<keyword evidence="4" id="KW-0808">Transferase</keyword>
<keyword evidence="5" id="KW-0479">Metal-binding</keyword>
<feature type="region of interest" description="Disordered" evidence="7">
    <location>
        <begin position="1"/>
        <end position="109"/>
    </location>
</feature>
<dbReference type="Gene3D" id="1.10.1410.10">
    <property type="match status" value="1"/>
</dbReference>
<evidence type="ECO:0000259" key="8">
    <source>
        <dbReference type="Pfam" id="PF03828"/>
    </source>
</evidence>
<keyword evidence="6" id="KW-0460">Magnesium</keyword>
<feature type="region of interest" description="Disordered" evidence="7">
    <location>
        <begin position="159"/>
        <end position="181"/>
    </location>
</feature>
<feature type="domain" description="Poly(A) RNA polymerase mitochondrial-like central palm" evidence="9">
    <location>
        <begin position="234"/>
        <end position="361"/>
    </location>
</feature>
<comment type="cofactor">
    <cofactor evidence="1">
        <name>Mn(2+)</name>
        <dbReference type="ChEBI" id="CHEBI:29035"/>
    </cofactor>
</comment>
<dbReference type="Gene3D" id="3.30.460.10">
    <property type="entry name" value="Beta Polymerase, domain 2"/>
    <property type="match status" value="1"/>
</dbReference>
<dbReference type="InterPro" id="IPR054708">
    <property type="entry name" value="MTPAP-like_central"/>
</dbReference>
<dbReference type="GO" id="GO:0010468">
    <property type="term" value="P:regulation of gene expression"/>
    <property type="evidence" value="ECO:0007669"/>
    <property type="project" value="UniProtKB-ARBA"/>
</dbReference>
<gene>
    <name evidence="10" type="primary">cid14</name>
    <name evidence="10" type="ORF">SOMG_03426</name>
</gene>
<dbReference type="EMBL" id="CP115612">
    <property type="protein sequence ID" value="WBW73850.1"/>
    <property type="molecule type" value="Genomic_DNA"/>
</dbReference>
<evidence type="ECO:0000259" key="9">
    <source>
        <dbReference type="Pfam" id="PF22600"/>
    </source>
</evidence>
<dbReference type="EC" id="2.7.7.19" evidence="3"/>
<dbReference type="GO" id="GO:0046872">
    <property type="term" value="F:metal ion binding"/>
    <property type="evidence" value="ECO:0007669"/>
    <property type="project" value="UniProtKB-KW"/>
</dbReference>
<dbReference type="GO" id="GO:0031123">
    <property type="term" value="P:RNA 3'-end processing"/>
    <property type="evidence" value="ECO:0007669"/>
    <property type="project" value="TreeGrafter"/>
</dbReference>
<dbReference type="GO" id="GO:0010605">
    <property type="term" value="P:negative regulation of macromolecule metabolic process"/>
    <property type="evidence" value="ECO:0007669"/>
    <property type="project" value="UniProtKB-ARBA"/>
</dbReference>
<dbReference type="InterPro" id="IPR043519">
    <property type="entry name" value="NT_sf"/>
</dbReference>
<sequence length="676" mass="77172">MAKKSTFSKANKANKIKKKSKFDEREPLPRRIFKKGDRNRRFKNNDGKRKSEYPDELEVNNNFSLLEQEQEENRKEREGTQHSRQKDSTSDFLKPSVNQSGRVDPLETLEKLDLPEEAIKKGAPSILVGLEKLNGKTEKPGPEPKNAVDENADYIGFDWNSDEDVKDTSKKEANDVGPNNIPGFMQNNGRFFHEASKPNEDISRKRKRMAYEIDPSSCPWHRPYKADVEVSRLLHQDINQFVEYITPTPEEHAVRKSLISRINSAVLKKWPDVSVYVFGSFETRLYLPTSDLDMVIMSSDSHYRGSKKDMFVLAHHLRKCKVATDIQVITTANVPIIKFVDPITKIHVDASFNQAGGLKTCLVVNGFLKKYPALRPLVIIVKHYLNMRALNEVFLGGLSSYAIVCLVVSFLQLHPRLSTGSIREEDNYGVLLLEFLELYGKRFYYDAVGIAVHNGGFYFSKKKQGWLRPNQPYLLSIMDPVEFTNDVSKSSRGLLRVKATLGNGFDLLTNELFALASRIEREGSRRASDFPSILGSIISVDEGVRKHRVHMLNCFNEHPIPLEPMVDVEQLSSIDVDHLPTDNVDLQFVEDESDSDEVEQETDELVGKKGLSDLQEIDQNQGLSDASDSRMNAKDLFNIDEESSEEYEKNNDEPTRDYQRSDEEESRATKVRRKTR</sequence>
<evidence type="ECO:0000256" key="6">
    <source>
        <dbReference type="ARBA" id="ARBA00022842"/>
    </source>
</evidence>
<dbReference type="RefSeq" id="XP_056038093.1">
    <property type="nucleotide sequence ID" value="XM_056182216.1"/>
</dbReference>
<feature type="compositionally biased region" description="Polar residues" evidence="7">
    <location>
        <begin position="617"/>
        <end position="626"/>
    </location>
</feature>
<dbReference type="CDD" id="cd05402">
    <property type="entry name" value="NT_PAP_TUTase"/>
    <property type="match status" value="1"/>
</dbReference>
<dbReference type="FunFam" id="3.30.460.10:FF:000006">
    <property type="entry name" value="non-canonical poly(A) RNA polymerase PAPD5"/>
    <property type="match status" value="1"/>
</dbReference>
<dbReference type="SUPFAM" id="SSF81301">
    <property type="entry name" value="Nucleotidyltransferase"/>
    <property type="match status" value="1"/>
</dbReference>
<dbReference type="KEGG" id="som:SOMG_03426"/>
<feature type="compositionally biased region" description="Basic and acidic residues" evidence="7">
    <location>
        <begin position="646"/>
        <end position="661"/>
    </location>
</feature>
<evidence type="ECO:0000256" key="5">
    <source>
        <dbReference type="ARBA" id="ARBA00022723"/>
    </source>
</evidence>